<gene>
    <name evidence="3" type="ORF">L602_000400001890</name>
</gene>
<comment type="caution">
    <text evidence="3">The sequence shown here is derived from an EMBL/GenBank/DDBJ whole genome shotgun (WGS) entry which is preliminary data.</text>
</comment>
<dbReference type="PANTHER" id="PTHR42928:SF5">
    <property type="entry name" value="BLR1237 PROTEIN"/>
    <property type="match status" value="1"/>
</dbReference>
<protein>
    <submittedName>
        <fullName evidence="3">Tripartite-type tricarboxylate transporter receptor subunit TctC</fullName>
    </submittedName>
</protein>
<evidence type="ECO:0000256" key="1">
    <source>
        <dbReference type="ARBA" id="ARBA00006987"/>
    </source>
</evidence>
<dbReference type="InterPro" id="IPR005064">
    <property type="entry name" value="BUG"/>
</dbReference>
<reference evidence="3 4" key="1">
    <citation type="submission" date="2019-07" db="EMBL/GenBank/DDBJ databases">
        <title>Genome sequencing of lignin-degrading bacterial isolates.</title>
        <authorList>
            <person name="Gladden J."/>
        </authorList>
    </citation>
    <scope>NUCLEOTIDE SEQUENCE [LARGE SCALE GENOMIC DNA]</scope>
    <source>
        <strain evidence="3 4">J11</strain>
    </source>
</reference>
<keyword evidence="3" id="KW-0675">Receptor</keyword>
<evidence type="ECO:0000313" key="4">
    <source>
        <dbReference type="Proteomes" id="UP000318141"/>
    </source>
</evidence>
<keyword evidence="2" id="KW-0732">Signal</keyword>
<feature type="chain" id="PRO_5021712922" evidence="2">
    <location>
        <begin position="30"/>
        <end position="329"/>
    </location>
</feature>
<proteinExistence type="inferred from homology"/>
<dbReference type="OrthoDB" id="8892216at2"/>
<name>A0A562BAD5_9BURK</name>
<dbReference type="EMBL" id="VLJN01000034">
    <property type="protein sequence ID" value="TWG81870.1"/>
    <property type="molecule type" value="Genomic_DNA"/>
</dbReference>
<evidence type="ECO:0000313" key="3">
    <source>
        <dbReference type="EMBL" id="TWG81870.1"/>
    </source>
</evidence>
<keyword evidence="4" id="KW-1185">Reference proteome</keyword>
<sequence>MHPTSRFPRLRTLLASAFVLATAAGAAHAQPGFPSKPVRLVVPYAAGGATDTVARALAERLSQTWQQAVVVDNRPGAGTTLAADAIARSAPDGYTLFMTTSAHTISPSLYKKLQYDPLKDFTPITLVTTVPLVLVAGPAMKVDTAAALVTAAKQKPKDIAFASPGNGTAQHLAGELFKAAHQVDMVHVPYKGDAPAITDLLAGQVQIMFATTTAVLPQIGAGKLKPLALANPKRLPVLPQVPTFREAGLGEFDAATWFGLLAPAKLPPELRQKIYNDVSKIVATPEMKQKIEALGGEVNNTNPEQFEKFMRSEQAKWAKAASISGARID</sequence>
<dbReference type="InterPro" id="IPR042100">
    <property type="entry name" value="Bug_dom1"/>
</dbReference>
<dbReference type="Proteomes" id="UP000318141">
    <property type="component" value="Unassembled WGS sequence"/>
</dbReference>
<organism evidence="3 4">
    <name type="scientific">Cupriavidus gilardii J11</name>
    <dbReference type="NCBI Taxonomy" id="936133"/>
    <lineage>
        <taxon>Bacteria</taxon>
        <taxon>Pseudomonadati</taxon>
        <taxon>Pseudomonadota</taxon>
        <taxon>Betaproteobacteria</taxon>
        <taxon>Burkholderiales</taxon>
        <taxon>Burkholderiaceae</taxon>
        <taxon>Cupriavidus</taxon>
    </lineage>
</organism>
<feature type="signal peptide" evidence="2">
    <location>
        <begin position="1"/>
        <end position="29"/>
    </location>
</feature>
<dbReference type="PANTHER" id="PTHR42928">
    <property type="entry name" value="TRICARBOXYLATE-BINDING PROTEIN"/>
    <property type="match status" value="1"/>
</dbReference>
<accession>A0A562BAD5</accession>
<dbReference type="AlphaFoldDB" id="A0A562BAD5"/>
<dbReference type="SUPFAM" id="SSF53850">
    <property type="entry name" value="Periplasmic binding protein-like II"/>
    <property type="match status" value="1"/>
</dbReference>
<dbReference type="Gene3D" id="3.40.190.150">
    <property type="entry name" value="Bordetella uptake gene, domain 1"/>
    <property type="match status" value="1"/>
</dbReference>
<dbReference type="PIRSF" id="PIRSF017082">
    <property type="entry name" value="YflP"/>
    <property type="match status" value="1"/>
</dbReference>
<dbReference type="Pfam" id="PF03401">
    <property type="entry name" value="TctC"/>
    <property type="match status" value="1"/>
</dbReference>
<dbReference type="Gene3D" id="3.40.190.10">
    <property type="entry name" value="Periplasmic binding protein-like II"/>
    <property type="match status" value="1"/>
</dbReference>
<comment type="similarity">
    <text evidence="1">Belongs to the UPF0065 (bug) family.</text>
</comment>
<dbReference type="CDD" id="cd13578">
    <property type="entry name" value="PBP2_Bug27"/>
    <property type="match status" value="1"/>
</dbReference>
<evidence type="ECO:0000256" key="2">
    <source>
        <dbReference type="SAM" id="SignalP"/>
    </source>
</evidence>